<dbReference type="InterPro" id="IPR023753">
    <property type="entry name" value="FAD/NAD-binding_dom"/>
</dbReference>
<dbReference type="EC" id="1.8.1.9" evidence="7"/>
<dbReference type="GO" id="GO:0004791">
    <property type="term" value="F:thioredoxin-disulfide reductase (NADPH) activity"/>
    <property type="evidence" value="ECO:0007669"/>
    <property type="project" value="UniProtKB-UniRule"/>
</dbReference>
<name>A0A1I2UGI1_9ACTN</name>
<dbReference type="AlphaFoldDB" id="A0A1I2UGI1"/>
<dbReference type="GO" id="GO:0019430">
    <property type="term" value="P:removal of superoxide radicals"/>
    <property type="evidence" value="ECO:0007669"/>
    <property type="project" value="UniProtKB-UniRule"/>
</dbReference>
<feature type="domain" description="FAD/NAD(P)-binding" evidence="9">
    <location>
        <begin position="6"/>
        <end position="295"/>
    </location>
</feature>
<comment type="catalytic activity">
    <reaction evidence="6 7">
        <text>[thioredoxin]-dithiol + NADP(+) = [thioredoxin]-disulfide + NADPH + H(+)</text>
        <dbReference type="Rhea" id="RHEA:20345"/>
        <dbReference type="Rhea" id="RHEA-COMP:10698"/>
        <dbReference type="Rhea" id="RHEA-COMP:10700"/>
        <dbReference type="ChEBI" id="CHEBI:15378"/>
        <dbReference type="ChEBI" id="CHEBI:29950"/>
        <dbReference type="ChEBI" id="CHEBI:50058"/>
        <dbReference type="ChEBI" id="CHEBI:57783"/>
        <dbReference type="ChEBI" id="CHEBI:58349"/>
        <dbReference type="EC" id="1.8.1.9"/>
    </reaction>
</comment>
<evidence type="ECO:0000256" key="6">
    <source>
        <dbReference type="ARBA" id="ARBA00048132"/>
    </source>
</evidence>
<evidence type="ECO:0000256" key="5">
    <source>
        <dbReference type="ARBA" id="ARBA00023284"/>
    </source>
</evidence>
<dbReference type="GO" id="GO:0005737">
    <property type="term" value="C:cytoplasm"/>
    <property type="evidence" value="ECO:0007669"/>
    <property type="project" value="InterPro"/>
</dbReference>
<dbReference type="PRINTS" id="PR00368">
    <property type="entry name" value="FADPNR"/>
</dbReference>
<dbReference type="Gene3D" id="3.50.50.60">
    <property type="entry name" value="FAD/NAD(P)-binding domain"/>
    <property type="match status" value="2"/>
</dbReference>
<evidence type="ECO:0000256" key="1">
    <source>
        <dbReference type="ARBA" id="ARBA00022630"/>
    </source>
</evidence>
<gene>
    <name evidence="10" type="ORF">FHR37_005435</name>
    <name evidence="11" type="ORF">SAMN05421678_108170</name>
</gene>
<evidence type="ECO:0000313" key="13">
    <source>
        <dbReference type="Proteomes" id="UP000533017"/>
    </source>
</evidence>
<dbReference type="Proteomes" id="UP000533017">
    <property type="component" value="Unassembled WGS sequence"/>
</dbReference>
<evidence type="ECO:0000313" key="10">
    <source>
        <dbReference type="EMBL" id="NYH86584.1"/>
    </source>
</evidence>
<reference evidence="11 12" key="1">
    <citation type="submission" date="2016-10" db="EMBL/GenBank/DDBJ databases">
        <authorList>
            <person name="de Groot N.N."/>
        </authorList>
    </citation>
    <scope>NUCLEOTIDE SEQUENCE [LARGE SCALE GENOMIC DNA]</scope>
    <source>
        <strain evidence="11 12">CPCC 202808</strain>
    </source>
</reference>
<sequence length="323" mass="34671">MSDVRNVIVIGSGPAGYSAALYAGRARLQPLVFEGSVEAGGALMNTTEVENFPGFPDGIMGPDLMDNFRKQAERFDAELVTDEVHSVDLTNEVKVVRDSAGVEHRAFAVILAMGSAYRKLGIPGEELLSGHGVSWCATCDGFFFREQDIAVVGGGDSAMEEAQFLTKFARSVTVVHRRDTLRASKIMQDRALANPKVRFLWNTEVLAAEGTEKLEGLLVRDTRTGEQSTLPVTGFFEAIGHDPRSELVRGQVDVDAEGYVLVDHPSTRTNLPGVFAAGDLVDSTYRQAATAAGTGVAAALDAERYLAALEDDTDVQTAQTVEA</sequence>
<dbReference type="PROSITE" id="PS00573">
    <property type="entry name" value="PYRIDINE_REDOX_2"/>
    <property type="match status" value="1"/>
</dbReference>
<evidence type="ECO:0000313" key="11">
    <source>
        <dbReference type="EMBL" id="SFG76264.1"/>
    </source>
</evidence>
<dbReference type="EMBL" id="JACBZA010000001">
    <property type="protein sequence ID" value="NYH86584.1"/>
    <property type="molecule type" value="Genomic_DNA"/>
</dbReference>
<dbReference type="RefSeq" id="WP_092883963.1">
    <property type="nucleotide sequence ID" value="NZ_FOOI01000008.1"/>
</dbReference>
<keyword evidence="3 7" id="KW-0560">Oxidoreductase</keyword>
<dbReference type="InterPro" id="IPR050097">
    <property type="entry name" value="Ferredoxin-NADP_redctase_2"/>
</dbReference>
<dbReference type="Pfam" id="PF07992">
    <property type="entry name" value="Pyr_redox_2"/>
    <property type="match status" value="1"/>
</dbReference>
<dbReference type="Proteomes" id="UP000199052">
    <property type="component" value="Unassembled WGS sequence"/>
</dbReference>
<comment type="subunit">
    <text evidence="7">Homodimer.</text>
</comment>
<comment type="similarity">
    <text evidence="7">Belongs to the class-II pyridine nucleotide-disulfide oxidoreductase family.</text>
</comment>
<evidence type="ECO:0000256" key="4">
    <source>
        <dbReference type="ARBA" id="ARBA00023157"/>
    </source>
</evidence>
<dbReference type="PRINTS" id="PR00469">
    <property type="entry name" value="PNDRDTASEII"/>
</dbReference>
<keyword evidence="2 7" id="KW-0274">FAD</keyword>
<keyword evidence="5 7" id="KW-0676">Redox-active center</keyword>
<dbReference type="InterPro" id="IPR005982">
    <property type="entry name" value="Thioredox_Rdtase"/>
</dbReference>
<proteinExistence type="inferred from homology"/>
<comment type="cofactor">
    <cofactor evidence="8">
        <name>FAD</name>
        <dbReference type="ChEBI" id="CHEBI:57692"/>
    </cofactor>
    <text evidence="8">Binds 1 FAD per subunit.</text>
</comment>
<keyword evidence="13" id="KW-1185">Reference proteome</keyword>
<reference evidence="10 13" key="2">
    <citation type="submission" date="2020-07" db="EMBL/GenBank/DDBJ databases">
        <title>Sequencing the genomes of 1000 actinobacteria strains.</title>
        <authorList>
            <person name="Klenk H.-P."/>
        </authorList>
    </citation>
    <scope>NUCLEOTIDE SEQUENCE [LARGE SCALE GENOMIC DNA]</scope>
    <source>
        <strain evidence="10 13">DSM 45117</strain>
    </source>
</reference>
<evidence type="ECO:0000256" key="2">
    <source>
        <dbReference type="ARBA" id="ARBA00022827"/>
    </source>
</evidence>
<dbReference type="OrthoDB" id="9806179at2"/>
<keyword evidence="1 7" id="KW-0285">Flavoprotein</keyword>
<evidence type="ECO:0000256" key="3">
    <source>
        <dbReference type="ARBA" id="ARBA00023002"/>
    </source>
</evidence>
<dbReference type="STRING" id="504797.SAMN05421678_108170"/>
<evidence type="ECO:0000259" key="9">
    <source>
        <dbReference type="Pfam" id="PF07992"/>
    </source>
</evidence>
<dbReference type="SUPFAM" id="SSF51905">
    <property type="entry name" value="FAD/NAD(P)-binding domain"/>
    <property type="match status" value="1"/>
</dbReference>
<keyword evidence="8" id="KW-0521">NADP</keyword>
<evidence type="ECO:0000256" key="7">
    <source>
        <dbReference type="RuleBase" id="RU003880"/>
    </source>
</evidence>
<dbReference type="PANTHER" id="PTHR48105">
    <property type="entry name" value="THIOREDOXIN REDUCTASE 1-RELATED-RELATED"/>
    <property type="match status" value="1"/>
</dbReference>
<evidence type="ECO:0000313" key="12">
    <source>
        <dbReference type="Proteomes" id="UP000199052"/>
    </source>
</evidence>
<dbReference type="InterPro" id="IPR036188">
    <property type="entry name" value="FAD/NAD-bd_sf"/>
</dbReference>
<protein>
    <recommendedName>
        <fullName evidence="7">Thioredoxin reductase</fullName>
        <ecNumber evidence="7">1.8.1.9</ecNumber>
    </recommendedName>
</protein>
<dbReference type="NCBIfam" id="TIGR01292">
    <property type="entry name" value="TRX_reduct"/>
    <property type="match status" value="1"/>
</dbReference>
<organism evidence="11 12">
    <name type="scientific">Actinopolymorpha cephalotaxi</name>
    <dbReference type="NCBI Taxonomy" id="504797"/>
    <lineage>
        <taxon>Bacteria</taxon>
        <taxon>Bacillati</taxon>
        <taxon>Actinomycetota</taxon>
        <taxon>Actinomycetes</taxon>
        <taxon>Propionibacteriales</taxon>
        <taxon>Actinopolymorphaceae</taxon>
        <taxon>Actinopolymorpha</taxon>
    </lineage>
</organism>
<evidence type="ECO:0000256" key="8">
    <source>
        <dbReference type="RuleBase" id="RU003881"/>
    </source>
</evidence>
<keyword evidence="4" id="KW-1015">Disulfide bond</keyword>
<dbReference type="InterPro" id="IPR008255">
    <property type="entry name" value="Pyr_nucl-diS_OxRdtase_2_AS"/>
</dbReference>
<accession>A0A1I2UGI1</accession>
<dbReference type="EMBL" id="FOOI01000008">
    <property type="protein sequence ID" value="SFG76264.1"/>
    <property type="molecule type" value="Genomic_DNA"/>
</dbReference>